<protein>
    <submittedName>
        <fullName evidence="4">CG7079</fullName>
    </submittedName>
</protein>
<dbReference type="InterPro" id="IPR038606">
    <property type="entry name" value="To_sf"/>
</dbReference>
<keyword evidence="1" id="KW-0732">Signal</keyword>
<accession>A0A0M5J232</accession>
<gene>
    <name evidence="4" type="ORF">Dbus_chr3Rg1074</name>
</gene>
<dbReference type="SMART" id="SM00700">
    <property type="entry name" value="JHBP"/>
    <property type="match status" value="1"/>
</dbReference>
<evidence type="ECO:0000256" key="2">
    <source>
        <dbReference type="ARBA" id="ARBA00023108"/>
    </source>
</evidence>
<keyword evidence="2" id="KW-0090">Biological rhythms</keyword>
<dbReference type="GO" id="GO:0007623">
    <property type="term" value="P:circadian rhythm"/>
    <property type="evidence" value="ECO:0007669"/>
    <property type="project" value="UniProtKB-ARBA"/>
</dbReference>
<feature type="non-terminal residue" evidence="4">
    <location>
        <position position="236"/>
    </location>
</feature>
<dbReference type="Proteomes" id="UP000494163">
    <property type="component" value="Chromosome 3R"/>
</dbReference>
<dbReference type="Gene3D" id="3.15.10.30">
    <property type="entry name" value="Haemolymph juvenile hormone binding protein"/>
    <property type="match status" value="1"/>
</dbReference>
<dbReference type="FunFam" id="3.15.10.30:FF:000001">
    <property type="entry name" value="Takeout-like protein 1"/>
    <property type="match status" value="1"/>
</dbReference>
<name>A0A0M5J232_DROBS</name>
<dbReference type="SMR" id="A0A0M5J232"/>
<evidence type="ECO:0000313" key="4">
    <source>
        <dbReference type="EMBL" id="ALC46324.1"/>
    </source>
</evidence>
<organism evidence="4 5">
    <name type="scientific">Drosophila busckii</name>
    <name type="common">Fruit fly</name>
    <dbReference type="NCBI Taxonomy" id="30019"/>
    <lineage>
        <taxon>Eukaryota</taxon>
        <taxon>Metazoa</taxon>
        <taxon>Ecdysozoa</taxon>
        <taxon>Arthropoda</taxon>
        <taxon>Hexapoda</taxon>
        <taxon>Insecta</taxon>
        <taxon>Pterygota</taxon>
        <taxon>Neoptera</taxon>
        <taxon>Endopterygota</taxon>
        <taxon>Diptera</taxon>
        <taxon>Brachycera</taxon>
        <taxon>Muscomorpha</taxon>
        <taxon>Ephydroidea</taxon>
        <taxon>Drosophilidae</taxon>
        <taxon>Drosophila</taxon>
    </lineage>
</organism>
<evidence type="ECO:0000313" key="5">
    <source>
        <dbReference type="Proteomes" id="UP000494163"/>
    </source>
</evidence>
<evidence type="ECO:0000256" key="3">
    <source>
        <dbReference type="ARBA" id="ARBA00060902"/>
    </source>
</evidence>
<sequence length="236" mass="27341">CDFLAEDVTKCRFGDVECIKDSMNALIKQYPRGIPGMGLKPIDVVDFKGWEVFKTAPNGRIWLTFKYFNTTNYGFENMTITEVKGFSKDPTATRMEIHGYIPSLIHKGIYAASGRIWFINVNSTGKAMSDLQKVQFTLKLKVILEYRDNKRYLRIDELVPIMEISRWIFSLHEFFAENTDLTIAVNRVINDNWVVFWNELEPTILGLYTSVFTNLISDVFDKVSYDDMFITDQAYA</sequence>
<dbReference type="OrthoDB" id="7419171at2759"/>
<proteinExistence type="inferred from homology"/>
<reference evidence="4 5" key="1">
    <citation type="submission" date="2015-08" db="EMBL/GenBank/DDBJ databases">
        <title>Ancestral chromatin configuration constrains chromatin evolution on differentiating sex chromosomes in Drosophila.</title>
        <authorList>
            <person name="Zhou Q."/>
            <person name="Bachtrog D."/>
        </authorList>
    </citation>
    <scope>NUCLEOTIDE SEQUENCE [LARGE SCALE GENOMIC DNA]</scope>
    <source>
        <tissue evidence="4">Whole larvae</tissue>
    </source>
</reference>
<evidence type="ECO:0000256" key="1">
    <source>
        <dbReference type="ARBA" id="ARBA00022729"/>
    </source>
</evidence>
<dbReference type="EMBL" id="CP012526">
    <property type="protein sequence ID" value="ALC46324.1"/>
    <property type="molecule type" value="Genomic_DNA"/>
</dbReference>
<dbReference type="PANTHER" id="PTHR11008">
    <property type="entry name" value="PROTEIN TAKEOUT-LIKE PROTEIN"/>
    <property type="match status" value="1"/>
</dbReference>
<keyword evidence="5" id="KW-1185">Reference proteome</keyword>
<dbReference type="PANTHER" id="PTHR11008:SF32">
    <property type="entry name" value="CIRCADIAN CLOCK-CONTROLLED PROTEIN DAYWAKE-RELATED"/>
    <property type="match status" value="1"/>
</dbReference>
<dbReference type="AlphaFoldDB" id="A0A0M5J232"/>
<dbReference type="InterPro" id="IPR010562">
    <property type="entry name" value="Haemolymph_juvenile_hormone-bd"/>
</dbReference>
<comment type="similarity">
    <text evidence="3">Belongs to the TO family.</text>
</comment>
<dbReference type="OMA" id="ISRWIVW"/>
<dbReference type="GO" id="GO:0005615">
    <property type="term" value="C:extracellular space"/>
    <property type="evidence" value="ECO:0007669"/>
    <property type="project" value="TreeGrafter"/>
</dbReference>
<feature type="non-terminal residue" evidence="4">
    <location>
        <position position="1"/>
    </location>
</feature>
<dbReference type="Pfam" id="PF06585">
    <property type="entry name" value="JHBP"/>
    <property type="match status" value="1"/>
</dbReference>